<sequence length="267" mass="30404">MPDLCEFWGVSGAPFANHTDPRIYFESRGHEEAQVRLRLAIEKQHAFTLLTGDYGTGKTLLWNWVSSRLDAARYVTGQVVNPLLEPVELLREISFCLGWELKGETKYDVVHGINDLLQRTSSAGRHIVLAIDEAHLIPDARVFEELRMLLNYQPDYRPLITVVLLGQTELGEQLKKVPPLAQRLELKWHLPPLDPDETEPYIRHRLRKADGPTDVFDPACYEVIATESRGNPREINRICDLALTAAAMADSRKIDLDLLQETCRDLN</sequence>
<evidence type="ECO:0000313" key="2">
    <source>
        <dbReference type="EMBL" id="AKJ63883.1"/>
    </source>
</evidence>
<dbReference type="GO" id="GO:0016887">
    <property type="term" value="F:ATP hydrolysis activity"/>
    <property type="evidence" value="ECO:0007669"/>
    <property type="project" value="InterPro"/>
</dbReference>
<dbReference type="PANTHER" id="PTHR35894:SF1">
    <property type="entry name" value="PHOSPHORIBULOKINASE _ URIDINE KINASE FAMILY"/>
    <property type="match status" value="1"/>
</dbReference>
<name>A0A0G3EC71_9BACT</name>
<dbReference type="KEGG" id="vbl:L21SP4_00614"/>
<feature type="domain" description="ORC1/DEAH AAA+ ATPase" evidence="1">
    <location>
        <begin position="43"/>
        <end position="174"/>
    </location>
</feature>
<dbReference type="Gene3D" id="3.40.50.300">
    <property type="entry name" value="P-loop containing nucleotide triphosphate hydrolases"/>
    <property type="match status" value="1"/>
</dbReference>
<dbReference type="InterPro" id="IPR052026">
    <property type="entry name" value="ExeA_AAA_ATPase_DNA-bind"/>
</dbReference>
<dbReference type="EMBL" id="CP010904">
    <property type="protein sequence ID" value="AKJ63883.1"/>
    <property type="molecule type" value="Genomic_DNA"/>
</dbReference>
<dbReference type="AlphaFoldDB" id="A0A0G3EC71"/>
<evidence type="ECO:0000259" key="1">
    <source>
        <dbReference type="Pfam" id="PF13401"/>
    </source>
</evidence>
<keyword evidence="3" id="KW-1185">Reference proteome</keyword>
<reference evidence="3" key="1">
    <citation type="submission" date="2015-02" db="EMBL/GenBank/DDBJ databases">
        <title>Description and complete genome sequence of the first cultured representative of the subdivision 5 of the Verrucomicrobia phylum.</title>
        <authorList>
            <person name="Spring S."/>
            <person name="Bunk B."/>
            <person name="Sproer C."/>
            <person name="Klenk H.-P."/>
        </authorList>
    </citation>
    <scope>NUCLEOTIDE SEQUENCE [LARGE SCALE GENOMIC DNA]</scope>
    <source>
        <strain evidence="3">L21-Fru-AB</strain>
    </source>
</reference>
<gene>
    <name evidence="2" type="ORF">L21SP4_00614</name>
</gene>
<dbReference type="InterPro" id="IPR049945">
    <property type="entry name" value="AAA_22"/>
</dbReference>
<dbReference type="STRING" id="1307763.L21SP4_00614"/>
<proteinExistence type="predicted"/>
<accession>A0A0G3EC71</accession>
<protein>
    <submittedName>
        <fullName evidence="2">Putative secretion ATPase, PEP-CTERM locus subfamily</fullName>
    </submittedName>
</protein>
<organism evidence="2 3">
    <name type="scientific">Kiritimatiella glycovorans</name>
    <dbReference type="NCBI Taxonomy" id="1307763"/>
    <lineage>
        <taxon>Bacteria</taxon>
        <taxon>Pseudomonadati</taxon>
        <taxon>Kiritimatiellota</taxon>
        <taxon>Kiritimatiellia</taxon>
        <taxon>Kiritimatiellales</taxon>
        <taxon>Kiritimatiellaceae</taxon>
        <taxon>Kiritimatiella</taxon>
    </lineage>
</organism>
<dbReference type="SUPFAM" id="SSF52540">
    <property type="entry name" value="P-loop containing nucleoside triphosphate hydrolases"/>
    <property type="match status" value="1"/>
</dbReference>
<dbReference type="OrthoDB" id="9779230at2"/>
<dbReference type="InterPro" id="IPR027417">
    <property type="entry name" value="P-loop_NTPase"/>
</dbReference>
<dbReference type="Proteomes" id="UP000035268">
    <property type="component" value="Chromosome"/>
</dbReference>
<reference evidence="2 3" key="2">
    <citation type="journal article" date="2016" name="ISME J.">
        <title>Characterization of the first cultured representative of Verrucomicrobia subdivision 5 indicates the proposal of a novel phylum.</title>
        <authorList>
            <person name="Spring S."/>
            <person name="Bunk B."/>
            <person name="Sproer C."/>
            <person name="Schumann P."/>
            <person name="Rohde M."/>
            <person name="Tindall B.J."/>
            <person name="Klenk H.P."/>
        </authorList>
    </citation>
    <scope>NUCLEOTIDE SEQUENCE [LARGE SCALE GENOMIC DNA]</scope>
    <source>
        <strain evidence="2 3">L21-Fru-AB</strain>
    </source>
</reference>
<dbReference type="Pfam" id="PF13401">
    <property type="entry name" value="AAA_22"/>
    <property type="match status" value="1"/>
</dbReference>
<dbReference type="PANTHER" id="PTHR35894">
    <property type="entry name" value="GENERAL SECRETION PATHWAY PROTEIN A-RELATED"/>
    <property type="match status" value="1"/>
</dbReference>
<evidence type="ECO:0000313" key="3">
    <source>
        <dbReference type="Proteomes" id="UP000035268"/>
    </source>
</evidence>
<dbReference type="RefSeq" id="WP_052881270.1">
    <property type="nucleotide sequence ID" value="NZ_CP010904.1"/>
</dbReference>